<dbReference type="AlphaFoldDB" id="A0AAV3TWB0"/>
<proteinExistence type="predicted"/>
<dbReference type="EMBL" id="BAABLX010000001">
    <property type="protein sequence ID" value="GAA4929763.1"/>
    <property type="molecule type" value="Genomic_DNA"/>
</dbReference>
<protein>
    <submittedName>
        <fullName evidence="1">Class I SAM-dependent methyltransferase</fullName>
    </submittedName>
</protein>
<keyword evidence="2" id="KW-1185">Reference proteome</keyword>
<sequence length="190" mass="21757">MNCQLVCVPSDYWLSSSQERVEYDLHENDLSDAGYRRFLSRIFNPVQKLLPDSASGLDFGCGPAPALADMFSSAGHSMALYDKFYADDKSVLEASYDFVTASEVVEHLQQPKDTLIQLWQCVRPGGYLAIMTKRWISQERFANWHYKNDPTHVVFFHLVTFMWLAAHLNGRLTVWSDDVVIMRKPLASIE</sequence>
<comment type="caution">
    <text evidence="1">The sequence shown here is derived from an EMBL/GenBank/DDBJ whole genome shotgun (WGS) entry which is preliminary data.</text>
</comment>
<name>A0AAV3TWB0_9ALTE</name>
<keyword evidence="1" id="KW-0808">Transferase</keyword>
<dbReference type="RefSeq" id="WP_345415630.1">
    <property type="nucleotide sequence ID" value="NZ_AP031496.1"/>
</dbReference>
<dbReference type="Pfam" id="PF13489">
    <property type="entry name" value="Methyltransf_23"/>
    <property type="match status" value="1"/>
</dbReference>
<dbReference type="Gene3D" id="3.40.50.150">
    <property type="entry name" value="Vaccinia Virus protein VP39"/>
    <property type="match status" value="1"/>
</dbReference>
<dbReference type="SUPFAM" id="SSF53335">
    <property type="entry name" value="S-adenosyl-L-methionine-dependent methyltransferases"/>
    <property type="match status" value="1"/>
</dbReference>
<dbReference type="Proteomes" id="UP001409585">
    <property type="component" value="Unassembled WGS sequence"/>
</dbReference>
<dbReference type="GO" id="GO:0008168">
    <property type="term" value="F:methyltransferase activity"/>
    <property type="evidence" value="ECO:0007669"/>
    <property type="project" value="UniProtKB-KW"/>
</dbReference>
<organism evidence="1 2">
    <name type="scientific">Halioxenophilus aromaticivorans</name>
    <dbReference type="NCBI Taxonomy" id="1306992"/>
    <lineage>
        <taxon>Bacteria</taxon>
        <taxon>Pseudomonadati</taxon>
        <taxon>Pseudomonadota</taxon>
        <taxon>Gammaproteobacteria</taxon>
        <taxon>Alteromonadales</taxon>
        <taxon>Alteromonadaceae</taxon>
        <taxon>Halioxenophilus</taxon>
    </lineage>
</organism>
<accession>A0AAV3TWB0</accession>
<gene>
    <name evidence="1" type="ORF">GCM10025791_01860</name>
</gene>
<evidence type="ECO:0000313" key="1">
    <source>
        <dbReference type="EMBL" id="GAA4929763.1"/>
    </source>
</evidence>
<dbReference type="GO" id="GO:0032259">
    <property type="term" value="P:methylation"/>
    <property type="evidence" value="ECO:0007669"/>
    <property type="project" value="UniProtKB-KW"/>
</dbReference>
<dbReference type="InterPro" id="IPR029063">
    <property type="entry name" value="SAM-dependent_MTases_sf"/>
</dbReference>
<keyword evidence="1" id="KW-0489">Methyltransferase</keyword>
<reference evidence="2" key="1">
    <citation type="journal article" date="2019" name="Int. J. Syst. Evol. Microbiol.">
        <title>The Global Catalogue of Microorganisms (GCM) 10K type strain sequencing project: providing services to taxonomists for standard genome sequencing and annotation.</title>
        <authorList>
            <consortium name="The Broad Institute Genomics Platform"/>
            <consortium name="The Broad Institute Genome Sequencing Center for Infectious Disease"/>
            <person name="Wu L."/>
            <person name="Ma J."/>
        </authorList>
    </citation>
    <scope>NUCLEOTIDE SEQUENCE [LARGE SCALE GENOMIC DNA]</scope>
    <source>
        <strain evidence="2">JCM 19134</strain>
    </source>
</reference>
<evidence type="ECO:0000313" key="2">
    <source>
        <dbReference type="Proteomes" id="UP001409585"/>
    </source>
</evidence>